<evidence type="ECO:0000259" key="5">
    <source>
        <dbReference type="PROSITE" id="PS50016"/>
    </source>
</evidence>
<dbReference type="InterPro" id="IPR034732">
    <property type="entry name" value="EPHD"/>
</dbReference>
<evidence type="ECO:0000256" key="4">
    <source>
        <dbReference type="PROSITE-ProRule" id="PRU00146"/>
    </source>
</evidence>
<dbReference type="PANTHER" id="PTHR13793">
    <property type="entry name" value="PHD FINGER PROTEINS"/>
    <property type="match status" value="1"/>
</dbReference>
<protein>
    <submittedName>
        <fullName evidence="7">JADE1</fullName>
    </submittedName>
</protein>
<feature type="domain" description="PHD-type" evidence="6">
    <location>
        <begin position="91"/>
        <end position="174"/>
    </location>
</feature>
<dbReference type="InterPro" id="IPR011011">
    <property type="entry name" value="Znf_FYVE_PHD"/>
</dbReference>
<evidence type="ECO:0000256" key="3">
    <source>
        <dbReference type="ARBA" id="ARBA00022833"/>
    </source>
</evidence>
<dbReference type="PROSITE" id="PS01359">
    <property type="entry name" value="ZF_PHD_1"/>
    <property type="match status" value="1"/>
</dbReference>
<dbReference type="InterPro" id="IPR019786">
    <property type="entry name" value="Zinc_finger_PHD-type_CS"/>
</dbReference>
<accession>A0ABY6JZT5</accession>
<dbReference type="InterPro" id="IPR019787">
    <property type="entry name" value="Znf_PHD-finger"/>
</dbReference>
<dbReference type="Proteomes" id="UP001235939">
    <property type="component" value="Chromosome 01"/>
</dbReference>
<name>A0ABY6JZT5_9ARAC</name>
<evidence type="ECO:0000259" key="6">
    <source>
        <dbReference type="PROSITE" id="PS51805"/>
    </source>
</evidence>
<dbReference type="InterPro" id="IPR050701">
    <property type="entry name" value="Histone_Mod_Regulator"/>
</dbReference>
<dbReference type="PROSITE" id="PS50016">
    <property type="entry name" value="ZF_PHD_2"/>
    <property type="match status" value="1"/>
</dbReference>
<sequence>MEQLTELTMELLIEEFEKECATKLQEQLWLEGGLEIDDNSVCDVCRVPDTEEGNEIVFCDACNVGVHQACYGILNIPAGSWVCRTCALGISPACQLCPNTKGAMKSTKPLQTLRCLFHPPSPSPAVKLFSQPMVVSRNGLKWAHVSCALWVPEVTIADPERMEPISKLAEIPVL</sequence>
<evidence type="ECO:0000313" key="8">
    <source>
        <dbReference type="Proteomes" id="UP001235939"/>
    </source>
</evidence>
<keyword evidence="2 4" id="KW-0863">Zinc-finger</keyword>
<dbReference type="Pfam" id="PF13831">
    <property type="entry name" value="PHD_2"/>
    <property type="match status" value="1"/>
</dbReference>
<evidence type="ECO:0000256" key="1">
    <source>
        <dbReference type="ARBA" id="ARBA00022723"/>
    </source>
</evidence>
<proteinExistence type="predicted"/>
<feature type="non-terminal residue" evidence="7">
    <location>
        <position position="1"/>
    </location>
</feature>
<dbReference type="Gene3D" id="3.30.40.10">
    <property type="entry name" value="Zinc/RING finger domain, C3HC4 (zinc finger)"/>
    <property type="match status" value="1"/>
</dbReference>
<feature type="domain" description="PHD-type" evidence="5">
    <location>
        <begin position="39"/>
        <end position="89"/>
    </location>
</feature>
<keyword evidence="1" id="KW-0479">Metal-binding</keyword>
<gene>
    <name evidence="7" type="ORF">LAZ67_1007600</name>
</gene>
<dbReference type="SUPFAM" id="SSF57903">
    <property type="entry name" value="FYVE/PHD zinc finger"/>
    <property type="match status" value="1"/>
</dbReference>
<keyword evidence="3" id="KW-0862">Zinc</keyword>
<dbReference type="EMBL" id="CP092863">
    <property type="protein sequence ID" value="UYV62043.1"/>
    <property type="molecule type" value="Genomic_DNA"/>
</dbReference>
<dbReference type="PROSITE" id="PS51805">
    <property type="entry name" value="EPHD"/>
    <property type="match status" value="1"/>
</dbReference>
<reference evidence="7 8" key="1">
    <citation type="submission" date="2022-01" db="EMBL/GenBank/DDBJ databases">
        <title>A chromosomal length assembly of Cordylochernes scorpioides.</title>
        <authorList>
            <person name="Zeh D."/>
            <person name="Zeh J."/>
        </authorList>
    </citation>
    <scope>NUCLEOTIDE SEQUENCE [LARGE SCALE GENOMIC DNA]</scope>
    <source>
        <strain evidence="7">IN4F17</strain>
        <tissue evidence="7">Whole Body</tissue>
    </source>
</reference>
<evidence type="ECO:0000313" key="7">
    <source>
        <dbReference type="EMBL" id="UYV62043.1"/>
    </source>
</evidence>
<dbReference type="InterPro" id="IPR001965">
    <property type="entry name" value="Znf_PHD"/>
</dbReference>
<organism evidence="7 8">
    <name type="scientific">Cordylochernes scorpioides</name>
    <dbReference type="NCBI Taxonomy" id="51811"/>
    <lineage>
        <taxon>Eukaryota</taxon>
        <taxon>Metazoa</taxon>
        <taxon>Ecdysozoa</taxon>
        <taxon>Arthropoda</taxon>
        <taxon>Chelicerata</taxon>
        <taxon>Arachnida</taxon>
        <taxon>Pseudoscorpiones</taxon>
        <taxon>Cheliferoidea</taxon>
        <taxon>Chernetidae</taxon>
        <taxon>Cordylochernes</taxon>
    </lineage>
</organism>
<dbReference type="SMART" id="SM00249">
    <property type="entry name" value="PHD"/>
    <property type="match status" value="1"/>
</dbReference>
<dbReference type="PANTHER" id="PTHR13793:SF160">
    <property type="entry name" value="PHD FINGER PROTEIN RHINOCEROS"/>
    <property type="match status" value="1"/>
</dbReference>
<keyword evidence="8" id="KW-1185">Reference proteome</keyword>
<evidence type="ECO:0000256" key="2">
    <source>
        <dbReference type="ARBA" id="ARBA00022771"/>
    </source>
</evidence>
<dbReference type="InterPro" id="IPR013083">
    <property type="entry name" value="Znf_RING/FYVE/PHD"/>
</dbReference>